<keyword evidence="1" id="KW-0472">Membrane</keyword>
<proteinExistence type="predicted"/>
<protein>
    <submittedName>
        <fullName evidence="2">Uncharacterized protein</fullName>
    </submittedName>
</protein>
<accession>A0A699WV69</accession>
<feature type="transmembrane region" description="Helical" evidence="1">
    <location>
        <begin position="33"/>
        <end position="55"/>
    </location>
</feature>
<feature type="non-terminal residue" evidence="2">
    <location>
        <position position="1"/>
    </location>
</feature>
<keyword evidence="1" id="KW-0812">Transmembrane</keyword>
<gene>
    <name evidence="2" type="ORF">Tci_923464</name>
</gene>
<dbReference type="AlphaFoldDB" id="A0A699WV69"/>
<evidence type="ECO:0000256" key="1">
    <source>
        <dbReference type="SAM" id="Phobius"/>
    </source>
</evidence>
<evidence type="ECO:0000313" key="2">
    <source>
        <dbReference type="EMBL" id="GFD51495.1"/>
    </source>
</evidence>
<dbReference type="EMBL" id="BKCJ011771048">
    <property type="protein sequence ID" value="GFD51495.1"/>
    <property type="molecule type" value="Genomic_DNA"/>
</dbReference>
<keyword evidence="1" id="KW-1133">Transmembrane helix</keyword>
<organism evidence="2">
    <name type="scientific">Tanacetum cinerariifolium</name>
    <name type="common">Dalmatian daisy</name>
    <name type="synonym">Chrysanthemum cinerariifolium</name>
    <dbReference type="NCBI Taxonomy" id="118510"/>
    <lineage>
        <taxon>Eukaryota</taxon>
        <taxon>Viridiplantae</taxon>
        <taxon>Streptophyta</taxon>
        <taxon>Embryophyta</taxon>
        <taxon>Tracheophyta</taxon>
        <taxon>Spermatophyta</taxon>
        <taxon>Magnoliopsida</taxon>
        <taxon>eudicotyledons</taxon>
        <taxon>Gunneridae</taxon>
        <taxon>Pentapetalae</taxon>
        <taxon>asterids</taxon>
        <taxon>campanulids</taxon>
        <taxon>Asterales</taxon>
        <taxon>Asteraceae</taxon>
        <taxon>Asteroideae</taxon>
        <taxon>Anthemideae</taxon>
        <taxon>Anthemidinae</taxon>
        <taxon>Tanacetum</taxon>
    </lineage>
</organism>
<reference evidence="2" key="1">
    <citation type="journal article" date="2019" name="Sci. Rep.">
        <title>Draft genome of Tanacetum cinerariifolium, the natural source of mosquito coil.</title>
        <authorList>
            <person name="Yamashiro T."/>
            <person name="Shiraishi A."/>
            <person name="Satake H."/>
            <person name="Nakayama K."/>
        </authorList>
    </citation>
    <scope>NUCLEOTIDE SEQUENCE</scope>
</reference>
<sequence length="106" mass="11788">EVVAGYLPLAEVHNLVPAAVVRGRVTVVSELLLVFWTLALVFGGVAPVASIVLLIRVRVPDVCICKFNGKHGTELLRVLMSRYQLDRHEHLIISDIVPVHLISPWY</sequence>
<name>A0A699WV69_TANCI</name>
<comment type="caution">
    <text evidence="2">The sequence shown here is derived from an EMBL/GenBank/DDBJ whole genome shotgun (WGS) entry which is preliminary data.</text>
</comment>